<feature type="signal peptide" evidence="2">
    <location>
        <begin position="1"/>
        <end position="21"/>
    </location>
</feature>
<dbReference type="PANTHER" id="PTHR39200">
    <property type="entry name" value="HYPOTHETICAL EXPORTED PROTEIN"/>
    <property type="match status" value="1"/>
</dbReference>
<evidence type="ECO:0000313" key="4">
    <source>
        <dbReference type="EMBL" id="MBC8600995.1"/>
    </source>
</evidence>
<feature type="domain" description="Putative auto-transporter adhesin head GIN" evidence="3">
    <location>
        <begin position="165"/>
        <end position="261"/>
    </location>
</feature>
<feature type="domain" description="Putative auto-transporter adhesin head GIN" evidence="3">
    <location>
        <begin position="75"/>
        <end position="159"/>
    </location>
</feature>
<gene>
    <name evidence="5" type="ORF">DWU89_04655</name>
    <name evidence="4" type="ORF">H8784_04575</name>
</gene>
<dbReference type="Proteomes" id="UP000256321">
    <property type="component" value="Unassembled WGS sequence"/>
</dbReference>
<feature type="region of interest" description="Disordered" evidence="1">
    <location>
        <begin position="258"/>
        <end position="277"/>
    </location>
</feature>
<name>A0A3D8HHU0_9BACT</name>
<keyword evidence="7" id="KW-1185">Reference proteome</keyword>
<evidence type="ECO:0000259" key="3">
    <source>
        <dbReference type="Pfam" id="PF10988"/>
    </source>
</evidence>
<evidence type="ECO:0000313" key="6">
    <source>
        <dbReference type="Proteomes" id="UP000256321"/>
    </source>
</evidence>
<sequence length="277" mass="29686">MKTKLITLATLFFLCVTAGYAKDIKGNGTVITKDIQISDYTELHIGGNINTDGNNFFSSKGENRGPAFNYMQNAGKSSLQITIDENLLSQLEINVSNGCLSIRTNNKDRLFPTKLIINSSSAKLEEVKISGCVDFILQNNFTGDDLKMNISGSGDIYLNKPVRIANTYEIKVSGSGDMKANNLTCRNIEASISGSGDLDLKGKAESGVYKVTGSGDISAYGFVVKDLKCKVSGSGDIEAHATETLDASTSGSGDIQYKGYPRADIRSTGSGDIKRIK</sequence>
<evidence type="ECO:0000313" key="7">
    <source>
        <dbReference type="Proteomes" id="UP000629596"/>
    </source>
</evidence>
<reference evidence="4 7" key="2">
    <citation type="submission" date="2020-08" db="EMBL/GenBank/DDBJ databases">
        <title>Genome public.</title>
        <authorList>
            <person name="Liu C."/>
            <person name="Sun Q."/>
        </authorList>
    </citation>
    <scope>NUCLEOTIDE SEQUENCE [LARGE SCALE GENOMIC DNA]</scope>
    <source>
        <strain evidence="4 7">426_9</strain>
    </source>
</reference>
<dbReference type="EMBL" id="JACRTI010000007">
    <property type="protein sequence ID" value="MBC8600995.1"/>
    <property type="molecule type" value="Genomic_DNA"/>
</dbReference>
<dbReference type="EMBL" id="QREV01000007">
    <property type="protein sequence ID" value="RDU50270.1"/>
    <property type="molecule type" value="Genomic_DNA"/>
</dbReference>
<evidence type="ECO:0000256" key="1">
    <source>
        <dbReference type="SAM" id="MobiDB-lite"/>
    </source>
</evidence>
<feature type="chain" id="PRO_5017647907" evidence="2">
    <location>
        <begin position="22"/>
        <end position="277"/>
    </location>
</feature>
<dbReference type="AlphaFoldDB" id="A0A3D8HHU0"/>
<accession>A0A3D8HHU0</accession>
<dbReference type="PANTHER" id="PTHR39200:SF1">
    <property type="entry name" value="AUTO-TRANSPORTER ADHESIN HEAD GIN DOMAIN-CONTAINING PROTEIN-RELATED"/>
    <property type="match status" value="1"/>
</dbReference>
<dbReference type="Gene3D" id="2.160.20.120">
    <property type="match status" value="1"/>
</dbReference>
<dbReference type="Proteomes" id="UP000629596">
    <property type="component" value="Unassembled WGS sequence"/>
</dbReference>
<protein>
    <submittedName>
        <fullName evidence="5">DUF2807 domain-containing protein</fullName>
    </submittedName>
</protein>
<dbReference type="InterPro" id="IPR021255">
    <property type="entry name" value="DUF2807"/>
</dbReference>
<keyword evidence="2" id="KW-0732">Signal</keyword>
<organism evidence="5 6">
    <name type="scientific">Parabacteroides acidifaciens</name>
    <dbReference type="NCBI Taxonomy" id="2290935"/>
    <lineage>
        <taxon>Bacteria</taxon>
        <taxon>Pseudomonadati</taxon>
        <taxon>Bacteroidota</taxon>
        <taxon>Bacteroidia</taxon>
        <taxon>Bacteroidales</taxon>
        <taxon>Tannerellaceae</taxon>
        <taxon>Parabacteroides</taxon>
    </lineage>
</organism>
<evidence type="ECO:0000313" key="5">
    <source>
        <dbReference type="EMBL" id="RDU50270.1"/>
    </source>
</evidence>
<dbReference type="RefSeq" id="WP_115498511.1">
    <property type="nucleotide sequence ID" value="NZ_JACRTI010000007.1"/>
</dbReference>
<evidence type="ECO:0000256" key="2">
    <source>
        <dbReference type="SAM" id="SignalP"/>
    </source>
</evidence>
<proteinExistence type="predicted"/>
<dbReference type="Pfam" id="PF10988">
    <property type="entry name" value="DUF2807"/>
    <property type="match status" value="2"/>
</dbReference>
<reference evidence="5 6" key="1">
    <citation type="submission" date="2018-07" db="EMBL/GenBank/DDBJ databases">
        <title>Parabacteroides acidifaciens nov. sp., isolated from human feces.</title>
        <authorList>
            <person name="Wang Y.J."/>
        </authorList>
    </citation>
    <scope>NUCLEOTIDE SEQUENCE [LARGE SCALE GENOMIC DNA]</scope>
    <source>
        <strain evidence="5 6">426-9</strain>
    </source>
</reference>
<comment type="caution">
    <text evidence="5">The sequence shown here is derived from an EMBL/GenBank/DDBJ whole genome shotgun (WGS) entry which is preliminary data.</text>
</comment>